<accession>A0A1Z1M407</accession>
<keyword evidence="1" id="KW-0934">Plastid</keyword>
<organism evidence="1">
    <name type="scientific">Polysiphonia sp</name>
    <dbReference type="NCBI Taxonomy" id="1967842"/>
    <lineage>
        <taxon>Eukaryota</taxon>
        <taxon>Rhodophyta</taxon>
        <taxon>Florideophyceae</taxon>
        <taxon>Rhodymeniophycidae</taxon>
        <taxon>Ceramiales</taxon>
        <taxon>Rhodomelaceae</taxon>
        <taxon>Polysiphonioideae</taxon>
        <taxon>Polysiphonia</taxon>
    </lineage>
</organism>
<proteinExistence type="predicted"/>
<dbReference type="InterPro" id="IPR002800">
    <property type="entry name" value="Rv2949c-like"/>
</dbReference>
<evidence type="ECO:0000313" key="1">
    <source>
        <dbReference type="EMBL" id="ARW60553.1"/>
    </source>
</evidence>
<dbReference type="Gene3D" id="3.40.1410.10">
    <property type="entry name" value="Chorismate lyase-like"/>
    <property type="match status" value="1"/>
</dbReference>
<dbReference type="InterPro" id="IPR028978">
    <property type="entry name" value="Chorismate_lyase_/UTRA_dom_sf"/>
</dbReference>
<dbReference type="SUPFAM" id="SSF64288">
    <property type="entry name" value="Chorismate lyase-like"/>
    <property type="match status" value="1"/>
</dbReference>
<name>A0A1Z1M407_9FLOR</name>
<geneLocation type="chloroplast" evidence="1"/>
<dbReference type="Pfam" id="PF01947">
    <property type="entry name" value="Rv2949c-like"/>
    <property type="match status" value="1"/>
</dbReference>
<reference evidence="1" key="1">
    <citation type="journal article" date="2017" name="J. Phycol.">
        <title>Analysis of chloroplast genomes and a supermatrix inform reclassification of the Rhodomelaceae (Rhodophyta).</title>
        <authorList>
            <person name="Diaz-Tapia P."/>
            <person name="Maggs C.A."/>
            <person name="West J.A."/>
            <person name="Verbruggen H."/>
        </authorList>
    </citation>
    <scope>NUCLEOTIDE SEQUENCE</scope>
    <source>
        <strain evidence="1">JH1432</strain>
    </source>
</reference>
<keyword evidence="1" id="KW-0150">Chloroplast</keyword>
<dbReference type="EMBL" id="MF101414">
    <property type="protein sequence ID" value="ARW60553.1"/>
    <property type="molecule type" value="Genomic_DNA"/>
</dbReference>
<gene>
    <name evidence="1" type="primary">ycf21</name>
</gene>
<sequence length="179" mass="21997">MKFHLYKLNQICILSLRNSTIFKLIKTPLCLITINEGSHTRLIHYLNNNRINTKVLQQKEEKIEHINRRIRYVWLETSIYTKMTFARSLWQIKQKELNIKKLKRQSPIGQSFINQQIDTKKYIHELYYCHCQDFEKKLRSKKPIWGRKYKLNYENKSYILIQEFFTPEIMFFFNEKLNK</sequence>
<evidence type="ECO:0008006" key="2">
    <source>
        <dbReference type="Google" id="ProtNLM"/>
    </source>
</evidence>
<protein>
    <recommendedName>
        <fullName evidence="2">Chorismate lyase</fullName>
    </recommendedName>
</protein>
<dbReference type="AlphaFoldDB" id="A0A1Z1M407"/>